<name>A0A840UM12_9FIRM</name>
<dbReference type="RefSeq" id="WP_183859146.1">
    <property type="nucleotide sequence ID" value="NZ_JACHFH010000003.1"/>
</dbReference>
<organism evidence="3 4">
    <name type="scientific">Pectinatus brassicae</name>
    <dbReference type="NCBI Taxonomy" id="862415"/>
    <lineage>
        <taxon>Bacteria</taxon>
        <taxon>Bacillati</taxon>
        <taxon>Bacillota</taxon>
        <taxon>Negativicutes</taxon>
        <taxon>Selenomonadales</taxon>
        <taxon>Selenomonadaceae</taxon>
        <taxon>Pectinatus</taxon>
    </lineage>
</organism>
<feature type="transmembrane region" description="Helical" evidence="1">
    <location>
        <begin position="5"/>
        <end position="22"/>
    </location>
</feature>
<keyword evidence="1" id="KW-0472">Membrane</keyword>
<gene>
    <name evidence="3" type="ORF">HNR32_000412</name>
</gene>
<keyword evidence="1" id="KW-0812">Transmembrane</keyword>
<comment type="caution">
    <text evidence="3">The sequence shown here is derived from an EMBL/GenBank/DDBJ whole genome shotgun (WGS) entry which is preliminary data.</text>
</comment>
<sequence length="369" mass="43356">MLIHWFIYSLCLFFAGAIFILYSQYTAFYLLALLIAAPVLSGLLFIAAVRLIKINIMPKAAVILCGSQNALIVNIKNNWILALIKMTLTIAELNRWQQKVSQMDISFNRRGQVVYEYNSTLCGKTIINIKTIKYYDIFGLFSYSKKYAVEQVILTMPKQITETDYYRNTQLYNVLQDKEKEFTEIKQYQLGDDIRHIHWPASARQDDIYIRQYTAQIAVGNKLVIFDNPLTEKFNNAMYEFFYEFAQFFLQKYNVFNWYYLGQDNEVYCRQIENRDGLNYEITAFMKNAGETADYIEHWSKISSDMPVDCQQIIYITTTDNIRTKSLDKLYPSPQIIMMHDNDIEYIDNKIIYIDKNELVLSLTEVEGL</sequence>
<keyword evidence="1" id="KW-1133">Transmembrane helix</keyword>
<evidence type="ECO:0000256" key="1">
    <source>
        <dbReference type="SAM" id="Phobius"/>
    </source>
</evidence>
<evidence type="ECO:0000259" key="2">
    <source>
        <dbReference type="Pfam" id="PF01882"/>
    </source>
</evidence>
<feature type="domain" description="DUF58" evidence="2">
    <location>
        <begin position="184"/>
        <end position="219"/>
    </location>
</feature>
<dbReference type="Proteomes" id="UP000559117">
    <property type="component" value="Unassembled WGS sequence"/>
</dbReference>
<evidence type="ECO:0000313" key="4">
    <source>
        <dbReference type="Proteomes" id="UP000559117"/>
    </source>
</evidence>
<dbReference type="InterPro" id="IPR002881">
    <property type="entry name" value="DUF58"/>
</dbReference>
<dbReference type="EMBL" id="JACHFH010000003">
    <property type="protein sequence ID" value="MBB5335292.1"/>
    <property type="molecule type" value="Genomic_DNA"/>
</dbReference>
<feature type="transmembrane region" description="Helical" evidence="1">
    <location>
        <begin position="28"/>
        <end position="49"/>
    </location>
</feature>
<proteinExistence type="predicted"/>
<reference evidence="3 4" key="1">
    <citation type="submission" date="2020-08" db="EMBL/GenBank/DDBJ databases">
        <title>Genomic Encyclopedia of Type Strains, Phase IV (KMG-IV): sequencing the most valuable type-strain genomes for metagenomic binning, comparative biology and taxonomic classification.</title>
        <authorList>
            <person name="Goeker M."/>
        </authorList>
    </citation>
    <scope>NUCLEOTIDE SEQUENCE [LARGE SCALE GENOMIC DNA]</scope>
    <source>
        <strain evidence="3 4">DSM 24661</strain>
    </source>
</reference>
<dbReference type="PANTHER" id="PTHR34351">
    <property type="entry name" value="SLR1927 PROTEIN-RELATED"/>
    <property type="match status" value="1"/>
</dbReference>
<protein>
    <recommendedName>
        <fullName evidence="2">DUF58 domain-containing protein</fullName>
    </recommendedName>
</protein>
<keyword evidence="4" id="KW-1185">Reference proteome</keyword>
<dbReference type="PANTHER" id="PTHR34351:SF1">
    <property type="entry name" value="SLR1927 PROTEIN"/>
    <property type="match status" value="1"/>
</dbReference>
<evidence type="ECO:0000313" key="3">
    <source>
        <dbReference type="EMBL" id="MBB5335292.1"/>
    </source>
</evidence>
<accession>A0A840UM12</accession>
<dbReference type="AlphaFoldDB" id="A0A840UM12"/>
<dbReference type="Pfam" id="PF01882">
    <property type="entry name" value="DUF58"/>
    <property type="match status" value="1"/>
</dbReference>